<organism evidence="1 2">
    <name type="scientific">Collimonas rhizosphaerae</name>
    <dbReference type="NCBI Taxonomy" id="3126357"/>
    <lineage>
        <taxon>Bacteria</taxon>
        <taxon>Pseudomonadati</taxon>
        <taxon>Pseudomonadota</taxon>
        <taxon>Betaproteobacteria</taxon>
        <taxon>Burkholderiales</taxon>
        <taxon>Oxalobacteraceae</taxon>
        <taxon>Collimonas</taxon>
    </lineage>
</organism>
<dbReference type="RefSeq" id="WP_342830420.1">
    <property type="nucleotide sequence ID" value="NZ_JBANDC010000012.1"/>
</dbReference>
<keyword evidence="2" id="KW-1185">Reference proteome</keyword>
<dbReference type="Proteomes" id="UP001495910">
    <property type="component" value="Unassembled WGS sequence"/>
</dbReference>
<name>A0ABU9PYP9_9BURK</name>
<comment type="caution">
    <text evidence="1">The sequence shown here is derived from an EMBL/GenBank/DDBJ whole genome shotgun (WGS) entry which is preliminary data.</text>
</comment>
<proteinExistence type="predicted"/>
<evidence type="ECO:0000313" key="1">
    <source>
        <dbReference type="EMBL" id="MEM4989142.1"/>
    </source>
</evidence>
<reference evidence="1 2" key="1">
    <citation type="submission" date="2024-02" db="EMBL/GenBank/DDBJ databases">
        <title>Draft genome sequence of Collimonas sp. strain H4R21, an effective mineral-weathering bacterial strain isolated from the beech rhizosphere.</title>
        <authorList>
            <person name="Morin E."/>
            <person name="Uroz S."/>
            <person name="Leveau J.H.J."/>
            <person name="Kumar R."/>
            <person name="Rey M.W."/>
            <person name="Pham J."/>
        </authorList>
    </citation>
    <scope>NUCLEOTIDE SEQUENCE [LARGE SCALE GENOMIC DNA]</scope>
    <source>
        <strain evidence="1 2">H4R21</strain>
    </source>
</reference>
<accession>A0ABU9PYP9</accession>
<sequence>MAIWGRLSDFSLHAVLTSLREYRSGIIHIDAGDGNQYCLHVSEQALTALQINADNFSCPEQVKAVMAKLFSSSTGTFRYLSAHTSPLRRDFQLDLNDLDNTGNISSQEEISSQKPPLLSVFEHRGMKKLLPHADTRFTLNLKDQVMDNYVLQRFLDRSTAQLMTGVSASELAKLLNEDVEKIRFYFYRLIQMTVIIPTCS</sequence>
<evidence type="ECO:0008006" key="3">
    <source>
        <dbReference type="Google" id="ProtNLM"/>
    </source>
</evidence>
<dbReference type="EMBL" id="JBANDC010000012">
    <property type="protein sequence ID" value="MEM4989142.1"/>
    <property type="molecule type" value="Genomic_DNA"/>
</dbReference>
<evidence type="ECO:0000313" key="2">
    <source>
        <dbReference type="Proteomes" id="UP001495910"/>
    </source>
</evidence>
<protein>
    <recommendedName>
        <fullName evidence="3">DUF4388 domain-containing protein</fullName>
    </recommendedName>
</protein>
<gene>
    <name evidence="1" type="ORF">V8G57_17265</name>
</gene>